<accession>A0ACC1SFM7</accession>
<evidence type="ECO:0000313" key="2">
    <source>
        <dbReference type="Proteomes" id="UP001148629"/>
    </source>
</evidence>
<evidence type="ECO:0000313" key="1">
    <source>
        <dbReference type="EMBL" id="KAJ3538789.1"/>
    </source>
</evidence>
<comment type="caution">
    <text evidence="1">The sequence shown here is derived from an EMBL/GenBank/DDBJ whole genome shotgun (WGS) entry which is preliminary data.</text>
</comment>
<sequence length="720" mass="80789">MSSHNDSTLIFHLIANLKKVNVDYTPQWGRGNPRSYVDNVTFPRVLTDKAYKYRVVKGGWGGGQDMGVRNSYAVASDGSQKVNFLEYNSGYGIEDTHTIQVYVVDPDNVSPGTSHNGSLVHQDLQASELIDDAAASEELTLHHLDAPITAVHAITSTGLPPSPSSIQSHRSSLPPASLLRHNQSTSASQRYDDVVSKGNILESEARKLFQLYMANANVFLPLFDPVVDTFDAIRQSSTFCFTVILAVALRAESTCANNHDKIRHCFNEAQKLASESLFTRSVRLETIQGMLLLAANSENNWFAISHAYQMSQDLGLPDLIHPEADHGGSEHINKDCNNRRQFRRMRAALTLHHVEQEVASGTARQSKCRPVHDDFLKAFLDNEFSTALDMRIVANVEIVRLRGRLLLQLNHHGSLVGSVDASIRNVDNEISTWFNRWDAMFQDQDYDIGCFQRSSIRLQRDYAFIIVCSAIMSKLGTELFSEANANVMTDEMRHVIRVTLDRSTKILQFIADNNDYKWHLQWAPTYSALFPVFTAALAFKLARMRPLETDWHELQSTFSAVAAILQDYPYRHFSLVIRKLSRLALEIGLSRRRPETGLPQEPQNNSSSRGGDPIRLGGTPTDPSLQNYRNEVADNSVSQDLISTYDVEVSGLSNAIDSAPEEVYSNAHERTWMPSDMSQYSFQDMNPGGEQLDIQSLLETPDYNFDFNLFATSIQSSNLN</sequence>
<gene>
    <name evidence="1" type="ORF">NM208_g5751</name>
</gene>
<reference evidence="1" key="1">
    <citation type="submission" date="2022-08" db="EMBL/GenBank/DDBJ databases">
        <title>Genome Sequence of Fusarium decemcellulare.</title>
        <authorList>
            <person name="Buettner E."/>
        </authorList>
    </citation>
    <scope>NUCLEOTIDE SEQUENCE</scope>
    <source>
        <strain evidence="1">Babe19</strain>
    </source>
</reference>
<organism evidence="1 2">
    <name type="scientific">Fusarium decemcellulare</name>
    <dbReference type="NCBI Taxonomy" id="57161"/>
    <lineage>
        <taxon>Eukaryota</taxon>
        <taxon>Fungi</taxon>
        <taxon>Dikarya</taxon>
        <taxon>Ascomycota</taxon>
        <taxon>Pezizomycotina</taxon>
        <taxon>Sordariomycetes</taxon>
        <taxon>Hypocreomycetidae</taxon>
        <taxon>Hypocreales</taxon>
        <taxon>Nectriaceae</taxon>
        <taxon>Fusarium</taxon>
        <taxon>Fusarium decemcellulare species complex</taxon>
    </lineage>
</organism>
<proteinExistence type="predicted"/>
<dbReference type="Proteomes" id="UP001148629">
    <property type="component" value="Unassembled WGS sequence"/>
</dbReference>
<protein>
    <submittedName>
        <fullName evidence="1">Uncharacterized protein</fullName>
    </submittedName>
</protein>
<name>A0ACC1SFM7_9HYPO</name>
<dbReference type="EMBL" id="JANRMS010000497">
    <property type="protein sequence ID" value="KAJ3538789.1"/>
    <property type="molecule type" value="Genomic_DNA"/>
</dbReference>
<keyword evidence="2" id="KW-1185">Reference proteome</keyword>